<organism evidence="1 2">
    <name type="scientific">Ceratitis capitata</name>
    <name type="common">Mediterranean fruit fly</name>
    <name type="synonym">Tephritis capitata</name>
    <dbReference type="NCBI Taxonomy" id="7213"/>
    <lineage>
        <taxon>Eukaryota</taxon>
        <taxon>Metazoa</taxon>
        <taxon>Ecdysozoa</taxon>
        <taxon>Arthropoda</taxon>
        <taxon>Hexapoda</taxon>
        <taxon>Insecta</taxon>
        <taxon>Pterygota</taxon>
        <taxon>Neoptera</taxon>
        <taxon>Endopterygota</taxon>
        <taxon>Diptera</taxon>
        <taxon>Brachycera</taxon>
        <taxon>Muscomorpha</taxon>
        <taxon>Tephritoidea</taxon>
        <taxon>Tephritidae</taxon>
        <taxon>Ceratitis</taxon>
        <taxon>Ceratitis</taxon>
    </lineage>
</organism>
<dbReference type="AlphaFoldDB" id="A0A811UZH7"/>
<name>A0A811UZH7_CERCA</name>
<evidence type="ECO:0000313" key="2">
    <source>
        <dbReference type="Proteomes" id="UP000606786"/>
    </source>
</evidence>
<protein>
    <submittedName>
        <fullName evidence="1">(Mediterranean fruit fly) hypothetical protein</fullName>
    </submittedName>
</protein>
<proteinExistence type="predicted"/>
<reference evidence="1" key="1">
    <citation type="submission" date="2020-11" db="EMBL/GenBank/DDBJ databases">
        <authorList>
            <person name="Whitehead M."/>
        </authorList>
    </citation>
    <scope>NUCLEOTIDE SEQUENCE</scope>
    <source>
        <strain evidence="1">EGII</strain>
    </source>
</reference>
<comment type="caution">
    <text evidence="1">The sequence shown here is derived from an EMBL/GenBank/DDBJ whole genome shotgun (WGS) entry which is preliminary data.</text>
</comment>
<gene>
    <name evidence="1" type="ORF">CCAP1982_LOCUS11012</name>
</gene>
<keyword evidence="2" id="KW-1185">Reference proteome</keyword>
<dbReference type="EMBL" id="CAJHJT010000034">
    <property type="protein sequence ID" value="CAD7002523.1"/>
    <property type="molecule type" value="Genomic_DNA"/>
</dbReference>
<accession>A0A811UZH7</accession>
<sequence length="105" mass="12032">MPHATTPTQQMRDNHEITEITVKTTAKSSVLHEEAKYAPKLSLLQPQCCMASQNKKTKTATTTNCNYSITATHNNRRRRHIKSATRCNNARMRLWQVVIIRLRVG</sequence>
<evidence type="ECO:0000313" key="1">
    <source>
        <dbReference type="EMBL" id="CAD7002523.1"/>
    </source>
</evidence>
<dbReference type="Proteomes" id="UP000606786">
    <property type="component" value="Unassembled WGS sequence"/>
</dbReference>